<evidence type="ECO:0000313" key="8">
    <source>
        <dbReference type="RefSeq" id="XP_022331783.1"/>
    </source>
</evidence>
<keyword evidence="7" id="KW-1185">Reference proteome</keyword>
<dbReference type="KEGG" id="cvn:111129620"/>
<evidence type="ECO:0000256" key="4">
    <source>
        <dbReference type="ARBA" id="ARBA00022490"/>
    </source>
</evidence>
<feature type="region of interest" description="Disordered" evidence="5">
    <location>
        <begin position="396"/>
        <end position="477"/>
    </location>
</feature>
<dbReference type="InterPro" id="IPR026151">
    <property type="entry name" value="Maspardin"/>
</dbReference>
<dbReference type="PANTHER" id="PTHR15913:SF0">
    <property type="entry name" value="MASPARDIN"/>
    <property type="match status" value="1"/>
</dbReference>
<reference evidence="8" key="1">
    <citation type="submission" date="2025-08" db="UniProtKB">
        <authorList>
            <consortium name="RefSeq"/>
        </authorList>
    </citation>
    <scope>IDENTIFICATION</scope>
    <source>
        <tissue evidence="8">Whole sample</tissue>
    </source>
</reference>
<feature type="domain" description="AB hydrolase-1" evidence="6">
    <location>
        <begin position="85"/>
        <end position="195"/>
    </location>
</feature>
<feature type="compositionally biased region" description="Polar residues" evidence="5">
    <location>
        <begin position="450"/>
        <end position="473"/>
    </location>
</feature>
<feature type="domain" description="AB hydrolase-1" evidence="6">
    <location>
        <begin position="525"/>
        <end position="625"/>
    </location>
</feature>
<evidence type="ECO:0000256" key="3">
    <source>
        <dbReference type="ARBA" id="ARBA00020148"/>
    </source>
</evidence>
<sequence>MTESTISNSHEYQSFRSSVPLKTYIVDDDESKEWKLYDAGPKQVKCPLVCFPPASGTADVFYKQLLALSAVGYRVISVEYPVYWTMREFCEGFRKLLDHLQLDKIHIFGTSLGGFLAQKFAEYTHRSPRVISLILCNAFYDTTIFNQTNSAPTFWMMPAIVLKKMVMGNFDRGFNDSEICDSIDFLVERLDGLNQSELASRLTLNCMNCYVEPQKLQGVDVTIMDVFDDCALSYAVREEMYKCYPNAKRAHLKSGGNFPYLSRSAEVNIFIQIHLQKYEGAESAKFNAETENDTSEDTAFDNAVPLYFVFLGCTCTTLFRLIKAECKAMSSCCRNGRSRKIDPGNEDYNNIIEIRPKRHLRIQHLNARPRDNTLEEELQSYLKNFRTYGRLKHDIHQKKITSKNTEKRISQNDIIATNHPHMAKGQEEKDDLGRNAHSSYSADPRRQSHSRSSAGGETIMSSSNVEVSLNPQGNEDGFMSEIEEKDELSIATSRSFKSAISEPLKNKESKPLKNISASRQDPGVVLFFIHGVGGSSDIWKPQMDYFAGLGYEIVSPDLIGHGLSFAPNNKKSYHFKEILRDLETVFDFYCKRSNIIIGHSYGCTFATVLARQRAKLVTKLIMVSGGGPVPLAPQPGVFSLPLCMLSFIKPCISCLFTRGAFYNNSKLSVDKKKAFDIPSYVLDYIMNGQWWLDGDDLYHSCISMPTLLIWGRHDKFVSLEEEEAMDKVIVNSRLEIVEETGHMVMMEAPDHFNNIVHQFITRGFTKPSSISQKEELSNSGIGAAFNSMEKDKSSRSSSPWFSPRKKRPDSSKSDKSTSSIKSSKSRKSMPKGVLTHSLL</sequence>
<dbReference type="PRINTS" id="PR00111">
    <property type="entry name" value="ABHYDROLASE"/>
</dbReference>
<dbReference type="Pfam" id="PF00561">
    <property type="entry name" value="Abhydrolase_1"/>
    <property type="match status" value="2"/>
</dbReference>
<dbReference type="InterPro" id="IPR000073">
    <property type="entry name" value="AB_hydrolase_1"/>
</dbReference>
<comment type="subcellular location">
    <subcellularLocation>
        <location evidence="1">Cytoplasm</location>
    </subcellularLocation>
</comment>
<organism evidence="7 8">
    <name type="scientific">Crassostrea virginica</name>
    <name type="common">Eastern oyster</name>
    <dbReference type="NCBI Taxonomy" id="6565"/>
    <lineage>
        <taxon>Eukaryota</taxon>
        <taxon>Metazoa</taxon>
        <taxon>Spiralia</taxon>
        <taxon>Lophotrochozoa</taxon>
        <taxon>Mollusca</taxon>
        <taxon>Bivalvia</taxon>
        <taxon>Autobranchia</taxon>
        <taxon>Pteriomorphia</taxon>
        <taxon>Ostreida</taxon>
        <taxon>Ostreoidea</taxon>
        <taxon>Ostreidae</taxon>
        <taxon>Crassostrea</taxon>
    </lineage>
</organism>
<evidence type="ECO:0000313" key="7">
    <source>
        <dbReference type="Proteomes" id="UP000694844"/>
    </source>
</evidence>
<evidence type="ECO:0000259" key="6">
    <source>
        <dbReference type="Pfam" id="PF00561"/>
    </source>
</evidence>
<dbReference type="OrthoDB" id="10264550at2759"/>
<keyword evidence="4" id="KW-0963">Cytoplasm</keyword>
<evidence type="ECO:0000256" key="5">
    <source>
        <dbReference type="SAM" id="MobiDB-lite"/>
    </source>
</evidence>
<dbReference type="GO" id="GO:0005737">
    <property type="term" value="C:cytoplasm"/>
    <property type="evidence" value="ECO:0007669"/>
    <property type="project" value="UniProtKB-SubCell"/>
</dbReference>
<dbReference type="RefSeq" id="XP_022331783.1">
    <property type="nucleotide sequence ID" value="XM_022476075.1"/>
</dbReference>
<feature type="compositionally biased region" description="Basic and acidic residues" evidence="5">
    <location>
        <begin position="424"/>
        <end position="434"/>
    </location>
</feature>
<dbReference type="Proteomes" id="UP000694844">
    <property type="component" value="Chromosome 4"/>
</dbReference>
<feature type="region of interest" description="Disordered" evidence="5">
    <location>
        <begin position="783"/>
        <end position="839"/>
    </location>
</feature>
<evidence type="ECO:0000256" key="2">
    <source>
        <dbReference type="ARBA" id="ARBA00008645"/>
    </source>
</evidence>
<accession>A0A8B8DVX3</accession>
<dbReference type="Gene3D" id="3.40.50.1820">
    <property type="entry name" value="alpha/beta hydrolase"/>
    <property type="match status" value="2"/>
</dbReference>
<comment type="similarity">
    <text evidence="2">Belongs to the AB hydrolase superfamily.</text>
</comment>
<dbReference type="PANTHER" id="PTHR15913">
    <property type="entry name" value="ACID CLUSTER PROTEIN 33"/>
    <property type="match status" value="1"/>
</dbReference>
<dbReference type="SUPFAM" id="SSF53474">
    <property type="entry name" value="alpha/beta-Hydrolases"/>
    <property type="match status" value="2"/>
</dbReference>
<dbReference type="GeneID" id="111129620"/>
<proteinExistence type="inferred from homology"/>
<dbReference type="AlphaFoldDB" id="A0A8B8DVX3"/>
<dbReference type="InterPro" id="IPR029058">
    <property type="entry name" value="AB_hydrolase_fold"/>
</dbReference>
<name>A0A8B8DVX3_CRAVI</name>
<protein>
    <recommendedName>
        <fullName evidence="3">Maspardin</fullName>
    </recommendedName>
</protein>
<evidence type="ECO:0000256" key="1">
    <source>
        <dbReference type="ARBA" id="ARBA00004496"/>
    </source>
</evidence>
<gene>
    <name evidence="8" type="primary">LOC111129620</name>
</gene>